<dbReference type="RefSeq" id="WP_274166768.1">
    <property type="nucleotide sequence ID" value="NZ_JAJUBC010000039.1"/>
</dbReference>
<dbReference type="InterPro" id="IPR010295">
    <property type="entry name" value="DUF898"/>
</dbReference>
<feature type="transmembrane region" description="Helical" evidence="1">
    <location>
        <begin position="64"/>
        <end position="83"/>
    </location>
</feature>
<feature type="transmembrane region" description="Helical" evidence="1">
    <location>
        <begin position="302"/>
        <end position="323"/>
    </location>
</feature>
<feature type="transmembrane region" description="Helical" evidence="1">
    <location>
        <begin position="89"/>
        <end position="108"/>
    </location>
</feature>
<keyword evidence="1" id="KW-0472">Membrane</keyword>
<proteinExistence type="predicted"/>
<feature type="transmembrane region" description="Helical" evidence="1">
    <location>
        <begin position="255"/>
        <end position="281"/>
    </location>
</feature>
<keyword evidence="1" id="KW-0812">Transmembrane</keyword>
<evidence type="ECO:0000256" key="1">
    <source>
        <dbReference type="SAM" id="Phobius"/>
    </source>
</evidence>
<comment type="caution">
    <text evidence="2">The sequence shown here is derived from an EMBL/GenBank/DDBJ whole genome shotgun (WGS) entry which is preliminary data.</text>
</comment>
<dbReference type="Pfam" id="PF05987">
    <property type="entry name" value="DUF898"/>
    <property type="match status" value="1"/>
</dbReference>
<evidence type="ECO:0000313" key="2">
    <source>
        <dbReference type="EMBL" id="MDD1796005.1"/>
    </source>
</evidence>
<keyword evidence="3" id="KW-1185">Reference proteome</keyword>
<gene>
    <name evidence="2" type="ORF">LRP50_23060</name>
</gene>
<sequence length="369" mass="42386">MKNTMIFHGSGREFFNTWIMNVVMSVLTLGLYSAWAKVRTKKYFYGQTELAGDRFDYHDSPVRILFWRVIFFVTLVVCIFFVSHSKESAYFIAIVFLMVSPWFFRRNLRVNAGMTSYRNKRFNFNGTLIGAYKSIFVGSLVSLLIFSLGMIFSLIVSPQNNLLVAIYLGIFFVLGLSKLIYEVVKYVNCGYEYGGAKFGTKTDISKFFCFVVSLVSLLIFSSSTVGVFYLDWKLEDAVTHYTLEGISSRMSMVDYALYASKVIVVKGLFYAMHAMPALMVFHFLSRMIHAYVFNDKKMMHSVIFVLSNMLARMLTLGFLTPWVRVREYNYFVSSVIIDGDLDVRSDIVGYEGMNSNSKVDKQSFQHAIE</sequence>
<feature type="transmembrane region" description="Helical" evidence="1">
    <location>
        <begin position="129"/>
        <end position="156"/>
    </location>
</feature>
<feature type="transmembrane region" description="Helical" evidence="1">
    <location>
        <begin position="162"/>
        <end position="181"/>
    </location>
</feature>
<reference evidence="2" key="1">
    <citation type="submission" date="2021-12" db="EMBL/GenBank/DDBJ databases">
        <title>Enterovibrio ZSDZ35 sp. nov. and Enterovibrio ZSDZ42 sp. nov., isolated from coastal seawater in Qingdao.</title>
        <authorList>
            <person name="Zhang P."/>
        </authorList>
    </citation>
    <scope>NUCLEOTIDE SEQUENCE</scope>
    <source>
        <strain evidence="2">ZSDZ42</strain>
    </source>
</reference>
<dbReference type="Proteomes" id="UP001149400">
    <property type="component" value="Unassembled WGS sequence"/>
</dbReference>
<organism evidence="2 3">
    <name type="scientific">Enterovibrio gelatinilyticus</name>
    <dbReference type="NCBI Taxonomy" id="2899819"/>
    <lineage>
        <taxon>Bacteria</taxon>
        <taxon>Pseudomonadati</taxon>
        <taxon>Pseudomonadota</taxon>
        <taxon>Gammaproteobacteria</taxon>
        <taxon>Vibrionales</taxon>
        <taxon>Vibrionaceae</taxon>
        <taxon>Enterovibrio</taxon>
    </lineage>
</organism>
<keyword evidence="1" id="KW-1133">Transmembrane helix</keyword>
<feature type="transmembrane region" description="Helical" evidence="1">
    <location>
        <begin position="15"/>
        <end position="35"/>
    </location>
</feature>
<evidence type="ECO:0000313" key="3">
    <source>
        <dbReference type="Proteomes" id="UP001149400"/>
    </source>
</evidence>
<name>A0ABT5R723_9GAMM</name>
<protein>
    <submittedName>
        <fullName evidence="2">DUF898 domain-containing protein</fullName>
    </submittedName>
</protein>
<dbReference type="EMBL" id="JAJUBC010000039">
    <property type="protein sequence ID" value="MDD1796005.1"/>
    <property type="molecule type" value="Genomic_DNA"/>
</dbReference>
<accession>A0ABT5R723</accession>
<feature type="transmembrane region" description="Helical" evidence="1">
    <location>
        <begin position="207"/>
        <end position="230"/>
    </location>
</feature>